<dbReference type="Proteomes" id="UP000829401">
    <property type="component" value="Chromosome"/>
</dbReference>
<dbReference type="SMART" id="SM00028">
    <property type="entry name" value="TPR"/>
    <property type="match status" value="4"/>
</dbReference>
<dbReference type="PROSITE" id="PS50005">
    <property type="entry name" value="TPR"/>
    <property type="match status" value="4"/>
</dbReference>
<dbReference type="KEGG" id="aaco:K1I37_04495"/>
<sequence length="574" mass="66034">MDTRHFRKSSSNGSSNVIAMNFDAAYFFERGVRFLQRNDLNKALKAFRKTVEYEPNNPINYCNLAGVYSEMGDFEASNQLLEHVLCDLDPNMTECQFYLANNYANMGKYDAAEEYVLRYLDADPNGEYADDAEEMLGVLLDEFGGGRALEKWQEEKRKLDAEQAAKDGRYFLENGQFEAAVEWLEAVIKEEPENYAAYNNLCLAYYYTGQHDKALALADDVLHRQPDNLHALCNRAILVKHFGWKDVLDAAAEPLCKVFPLHYDLAMKVGTTLGIIGYHADAFEKFRRLMRLTAQADPVLIHATAAAAANCENWAVAERYWQMLARESEYQAVAEHYLRRLQEVRANHTAQLRVSYQLDLPVEEQLAVVKDKLKDPKMEAWRRDPLLRASLYWGLRHGNHETRRRVIRALAVVADDDAEKALQLFVGRRDIDDTLRLYAIVALKRIGARGKVRLSGDAEEVAIEQINPDVIFELNPSWREVWQRAEAWLEKENLQRLVPEAKRLWLTYLYDMFLHVHRRIGKADIWVAGLLYITLRYFGVPIVQRELAEEFSVAASSIRKCSARLEQSLFTSGI</sequence>
<dbReference type="RefSeq" id="WP_021297836.1">
    <property type="nucleotide sequence ID" value="NZ_AURB01000164.1"/>
</dbReference>
<dbReference type="Pfam" id="PF14559">
    <property type="entry name" value="TPR_19"/>
    <property type="match status" value="2"/>
</dbReference>
<dbReference type="AlphaFoldDB" id="T0BQF8"/>
<gene>
    <name evidence="3" type="ORF">K1I37_04495</name>
</gene>
<dbReference type="PANTHER" id="PTHR44943:SF8">
    <property type="entry name" value="TPR REPEAT-CONTAINING PROTEIN MJ0263"/>
    <property type="match status" value="1"/>
</dbReference>
<dbReference type="CDD" id="cd00043">
    <property type="entry name" value="CYCLIN_SF"/>
    <property type="match status" value="1"/>
</dbReference>
<dbReference type="PANTHER" id="PTHR44943">
    <property type="entry name" value="CELLULOSE SYNTHASE OPERON PROTEIN C"/>
    <property type="match status" value="1"/>
</dbReference>
<evidence type="ECO:0000256" key="2">
    <source>
        <dbReference type="ARBA" id="ARBA00022803"/>
    </source>
</evidence>
<keyword evidence="1" id="KW-0677">Repeat</keyword>
<evidence type="ECO:0000313" key="4">
    <source>
        <dbReference type="Proteomes" id="UP000829401"/>
    </source>
</evidence>
<evidence type="ECO:0000256" key="1">
    <source>
        <dbReference type="ARBA" id="ARBA00022737"/>
    </source>
</evidence>
<dbReference type="InterPro" id="IPR011990">
    <property type="entry name" value="TPR-like_helical_dom_sf"/>
</dbReference>
<evidence type="ECO:0000313" key="3">
    <source>
        <dbReference type="EMBL" id="UNO49775.1"/>
    </source>
</evidence>
<protein>
    <submittedName>
        <fullName evidence="3">Tetratricopeptide repeat protein</fullName>
    </submittedName>
</protein>
<accession>T0BQF8</accession>
<dbReference type="InterPro" id="IPR051685">
    <property type="entry name" value="Ycf3/AcsC/BcsC/TPR_MFPF"/>
</dbReference>
<proteinExistence type="predicted"/>
<reference evidence="4" key="1">
    <citation type="journal article" date="2022" name="G3 (Bethesda)">
        <title>Unveiling the complete genome sequence of Alicyclobacillus acidoterrestris DSM 3922T, a taint-producing strain.</title>
        <authorList>
            <person name="Leonardo I.C."/>
            <person name="Barreto Crespo M.T."/>
            <person name="Gaspar F.B."/>
        </authorList>
    </citation>
    <scope>NUCLEOTIDE SEQUENCE [LARGE SCALE GENOMIC DNA]</scope>
    <source>
        <strain evidence="4">DSM 3922</strain>
    </source>
</reference>
<dbReference type="EMBL" id="CP080467">
    <property type="protein sequence ID" value="UNO49775.1"/>
    <property type="molecule type" value="Genomic_DNA"/>
</dbReference>
<keyword evidence="4" id="KW-1185">Reference proteome</keyword>
<dbReference type="eggNOG" id="COG0457">
    <property type="taxonomic scope" value="Bacteria"/>
</dbReference>
<dbReference type="SUPFAM" id="SSF48452">
    <property type="entry name" value="TPR-like"/>
    <property type="match status" value="1"/>
</dbReference>
<name>T0BQF8_ALIAG</name>
<dbReference type="InterPro" id="IPR019734">
    <property type="entry name" value="TPR_rpt"/>
</dbReference>
<keyword evidence="2" id="KW-0802">TPR repeat</keyword>
<dbReference type="OrthoDB" id="600613at2"/>
<dbReference type="Gene3D" id="1.25.40.10">
    <property type="entry name" value="Tetratricopeptide repeat domain"/>
    <property type="match status" value="2"/>
</dbReference>
<dbReference type="STRING" id="1356854.N007_01175"/>
<accession>A0A9E6ZSP7</accession>
<organism evidence="3 4">
    <name type="scientific">Alicyclobacillus acidoterrestris (strain ATCC 49025 / DSM 3922 / CIP 106132 / NCIMB 13137 / GD3B)</name>
    <dbReference type="NCBI Taxonomy" id="1356854"/>
    <lineage>
        <taxon>Bacteria</taxon>
        <taxon>Bacillati</taxon>
        <taxon>Bacillota</taxon>
        <taxon>Bacilli</taxon>
        <taxon>Bacillales</taxon>
        <taxon>Alicyclobacillaceae</taxon>
        <taxon>Alicyclobacillus</taxon>
    </lineage>
</organism>